<keyword evidence="3 9" id="KW-0547">Nucleotide-binding</keyword>
<protein>
    <recommendedName>
        <fullName evidence="9">Tyrosine--tRNA ligase</fullName>
        <ecNumber evidence="9">6.1.1.1</ecNumber>
    </recommendedName>
    <alternativeName>
        <fullName evidence="9">Tyrosyl-tRNA synthetase</fullName>
        <shortName evidence="9">TyrRS</shortName>
    </alternativeName>
</protein>
<gene>
    <name evidence="9 12" type="primary">tyrS</name>
    <name evidence="12" type="ORF">MOX91_03200</name>
</gene>
<dbReference type="InterPro" id="IPR024088">
    <property type="entry name" value="Tyr-tRNA-ligase_bac-type"/>
</dbReference>
<evidence type="ECO:0000256" key="8">
    <source>
        <dbReference type="ARBA" id="ARBA00048248"/>
    </source>
</evidence>
<comment type="catalytic activity">
    <reaction evidence="8 9">
        <text>tRNA(Tyr) + L-tyrosine + ATP = L-tyrosyl-tRNA(Tyr) + AMP + diphosphate + H(+)</text>
        <dbReference type="Rhea" id="RHEA:10220"/>
        <dbReference type="Rhea" id="RHEA-COMP:9706"/>
        <dbReference type="Rhea" id="RHEA-COMP:9707"/>
        <dbReference type="ChEBI" id="CHEBI:15378"/>
        <dbReference type="ChEBI" id="CHEBI:30616"/>
        <dbReference type="ChEBI" id="CHEBI:33019"/>
        <dbReference type="ChEBI" id="CHEBI:58315"/>
        <dbReference type="ChEBI" id="CHEBI:78442"/>
        <dbReference type="ChEBI" id="CHEBI:78536"/>
        <dbReference type="ChEBI" id="CHEBI:456215"/>
        <dbReference type="EC" id="6.1.1.1"/>
    </reaction>
</comment>
<dbReference type="PANTHER" id="PTHR11766">
    <property type="entry name" value="TYROSYL-TRNA SYNTHETASE"/>
    <property type="match status" value="1"/>
</dbReference>
<evidence type="ECO:0000313" key="13">
    <source>
        <dbReference type="Proteomes" id="UP001275932"/>
    </source>
</evidence>
<comment type="subunit">
    <text evidence="9">Homodimer.</text>
</comment>
<dbReference type="PRINTS" id="PR01040">
    <property type="entry name" value="TRNASYNTHTYR"/>
</dbReference>
<dbReference type="InterPro" id="IPR054608">
    <property type="entry name" value="SYY-like_C"/>
</dbReference>
<dbReference type="EMBL" id="JALBUT010000003">
    <property type="protein sequence ID" value="MDX8415185.1"/>
    <property type="molecule type" value="Genomic_DNA"/>
</dbReference>
<dbReference type="Gene3D" id="3.10.290.10">
    <property type="entry name" value="RNA-binding S4 domain"/>
    <property type="match status" value="1"/>
</dbReference>
<evidence type="ECO:0000256" key="7">
    <source>
        <dbReference type="ARBA" id="ARBA00023146"/>
    </source>
</evidence>
<comment type="caution">
    <text evidence="9">Lacks conserved residue(s) required for the propagation of feature annotation.</text>
</comment>
<dbReference type="HAMAP" id="MF_02007">
    <property type="entry name" value="Tyr_tRNA_synth_type2"/>
    <property type="match status" value="1"/>
</dbReference>
<dbReference type="InterPro" id="IPR002305">
    <property type="entry name" value="aa-tRNA-synth_Ic"/>
</dbReference>
<evidence type="ECO:0000256" key="6">
    <source>
        <dbReference type="ARBA" id="ARBA00022917"/>
    </source>
</evidence>
<proteinExistence type="inferred from homology"/>
<dbReference type="InterPro" id="IPR002307">
    <property type="entry name" value="Tyr-tRNA-ligase"/>
</dbReference>
<dbReference type="PROSITE" id="PS50889">
    <property type="entry name" value="S4"/>
    <property type="match status" value="1"/>
</dbReference>
<comment type="function">
    <text evidence="9">Catalyzes the attachment of tyrosine to tRNA(Tyr) in a two-step reaction: tyrosine is first activated by ATP to form Tyr-AMP and then transferred to the acceptor end of tRNA(Tyr).</text>
</comment>
<reference evidence="12 13" key="1">
    <citation type="submission" date="2022-03" db="EMBL/GenBank/DDBJ databases">
        <title>Novel taxa within the pig intestine.</title>
        <authorList>
            <person name="Wylensek D."/>
            <person name="Bishof K."/>
            <person name="Afrizal A."/>
            <person name="Clavel T."/>
        </authorList>
    </citation>
    <scope>NUCLEOTIDE SEQUENCE [LARGE SCALE GENOMIC DNA]</scope>
    <source>
        <strain evidence="12 13">CLA-KB-P66</strain>
    </source>
</reference>
<comment type="similarity">
    <text evidence="9">Belongs to the class-I aminoacyl-tRNA synthetase family. TyrS type 2 subfamily.</text>
</comment>
<evidence type="ECO:0000313" key="12">
    <source>
        <dbReference type="EMBL" id="MDX8415185.1"/>
    </source>
</evidence>
<feature type="domain" description="RNA-binding S4" evidence="11">
    <location>
        <begin position="330"/>
        <end position="391"/>
    </location>
</feature>
<dbReference type="SUPFAM" id="SSF52374">
    <property type="entry name" value="Nucleotidylyl transferase"/>
    <property type="match status" value="1"/>
</dbReference>
<dbReference type="CDD" id="cd00805">
    <property type="entry name" value="TyrRS_core"/>
    <property type="match status" value="1"/>
</dbReference>
<evidence type="ECO:0000256" key="2">
    <source>
        <dbReference type="ARBA" id="ARBA00022598"/>
    </source>
</evidence>
<dbReference type="CDD" id="cd00165">
    <property type="entry name" value="S4"/>
    <property type="match status" value="1"/>
</dbReference>
<organism evidence="12 13">
    <name type="scientific">Intestinicryptomonas porci</name>
    <dbReference type="NCBI Taxonomy" id="2926320"/>
    <lineage>
        <taxon>Bacteria</taxon>
        <taxon>Pseudomonadati</taxon>
        <taxon>Verrucomicrobiota</taxon>
        <taxon>Opitutia</taxon>
        <taxon>Opitutales</taxon>
        <taxon>Intestinicryptomonaceae</taxon>
        <taxon>Intestinicryptomonas</taxon>
    </lineage>
</organism>
<evidence type="ECO:0000256" key="1">
    <source>
        <dbReference type="ARBA" id="ARBA00022490"/>
    </source>
</evidence>
<evidence type="ECO:0000256" key="9">
    <source>
        <dbReference type="HAMAP-Rule" id="MF_02007"/>
    </source>
</evidence>
<keyword evidence="5 10" id="KW-0694">RNA-binding</keyword>
<dbReference type="InterPro" id="IPR036986">
    <property type="entry name" value="S4_RNA-bd_sf"/>
</dbReference>
<evidence type="ECO:0000256" key="3">
    <source>
        <dbReference type="ARBA" id="ARBA00022741"/>
    </source>
</evidence>
<dbReference type="SUPFAM" id="SSF55174">
    <property type="entry name" value="Alpha-L RNA-binding motif"/>
    <property type="match status" value="1"/>
</dbReference>
<dbReference type="EC" id="6.1.1.1" evidence="9"/>
<name>A0ABU4WF44_9BACT</name>
<accession>A0ABU4WF44</accession>
<evidence type="ECO:0000256" key="10">
    <source>
        <dbReference type="PROSITE-ProRule" id="PRU00182"/>
    </source>
</evidence>
<evidence type="ECO:0000256" key="5">
    <source>
        <dbReference type="ARBA" id="ARBA00022884"/>
    </source>
</evidence>
<keyword evidence="7 9" id="KW-0030">Aminoacyl-tRNA synthetase</keyword>
<dbReference type="InterPro" id="IPR002942">
    <property type="entry name" value="S4_RNA-bd"/>
</dbReference>
<dbReference type="Gene3D" id="1.10.240.10">
    <property type="entry name" value="Tyrosyl-Transfer RNA Synthetase"/>
    <property type="match status" value="1"/>
</dbReference>
<comment type="subcellular location">
    <subcellularLocation>
        <location evidence="9">Cytoplasm</location>
    </subcellularLocation>
</comment>
<keyword evidence="13" id="KW-1185">Reference proteome</keyword>
<keyword evidence="4 9" id="KW-0067">ATP-binding</keyword>
<evidence type="ECO:0000256" key="4">
    <source>
        <dbReference type="ARBA" id="ARBA00022840"/>
    </source>
</evidence>
<keyword evidence="6 9" id="KW-0648">Protein biosynthesis</keyword>
<feature type="short sequence motif" description="'KMSKS' region" evidence="9">
    <location>
        <begin position="222"/>
        <end position="226"/>
    </location>
</feature>
<dbReference type="PANTHER" id="PTHR11766:SF1">
    <property type="entry name" value="TYROSINE--TRNA LIGASE"/>
    <property type="match status" value="1"/>
</dbReference>
<keyword evidence="1 9" id="KW-0963">Cytoplasm</keyword>
<dbReference type="Pfam" id="PF00579">
    <property type="entry name" value="tRNA-synt_1b"/>
    <property type="match status" value="1"/>
</dbReference>
<dbReference type="Proteomes" id="UP001275932">
    <property type="component" value="Unassembled WGS sequence"/>
</dbReference>
<dbReference type="NCBIfam" id="TIGR00234">
    <property type="entry name" value="tyrS"/>
    <property type="match status" value="1"/>
</dbReference>
<dbReference type="RefSeq" id="WP_370396633.1">
    <property type="nucleotide sequence ID" value="NZ_JALBUT010000003.1"/>
</dbReference>
<feature type="binding site" evidence="9">
    <location>
        <position position="225"/>
    </location>
    <ligand>
        <name>ATP</name>
        <dbReference type="ChEBI" id="CHEBI:30616"/>
    </ligand>
</feature>
<dbReference type="GO" id="GO:0004831">
    <property type="term" value="F:tyrosine-tRNA ligase activity"/>
    <property type="evidence" value="ECO:0007669"/>
    <property type="project" value="UniProtKB-EC"/>
</dbReference>
<dbReference type="InterPro" id="IPR014729">
    <property type="entry name" value="Rossmann-like_a/b/a_fold"/>
</dbReference>
<dbReference type="Gene3D" id="3.40.50.620">
    <property type="entry name" value="HUPs"/>
    <property type="match status" value="1"/>
</dbReference>
<dbReference type="SMART" id="SM00363">
    <property type="entry name" value="S4"/>
    <property type="match status" value="1"/>
</dbReference>
<dbReference type="InterPro" id="IPR024108">
    <property type="entry name" value="Tyr-tRNA-ligase_bac_2"/>
</dbReference>
<sequence>MTILDQIALNSEHFIGRDEIAEKIQNGKTLRVKLGVDPTRPDLTFGHMVVFNKLRQFQEMGHQAVLIIGDYTACIGDPSGRSALRPVLTPEEVKKNAETYLEQAYKILDPQKTEVHFNSEWFAKMSFGDMLELARKMTVARMLERDDFAKRYASKTPISIVEFLYPLIQGYDSIMIKSDVELGGSDQLFNNLVGRSLQAEAGMSGQAVITMPLLVGLDGVKKMSKSYDNYIAFNDDARQMFGKIMSVSDETMWKYYQYLLLKTSSEIEEMKTEHPMLCKKRLAQTLVAKFYGEETGKAELENFEKVFSKNELPDDMPEFEWKSLTENAQENLVNLMAATKLFPSKKEARRLVEQGAVKIDNQKVSDPSAVLQKPESCTVVQAGKRIFLKIKA</sequence>
<dbReference type="Pfam" id="PF22421">
    <property type="entry name" value="SYY_C-terminal"/>
    <property type="match status" value="1"/>
</dbReference>
<evidence type="ECO:0000259" key="11">
    <source>
        <dbReference type="SMART" id="SM00363"/>
    </source>
</evidence>
<comment type="caution">
    <text evidence="12">The sequence shown here is derived from an EMBL/GenBank/DDBJ whole genome shotgun (WGS) entry which is preliminary data.</text>
</comment>
<keyword evidence="2 9" id="KW-0436">Ligase</keyword>